<protein>
    <submittedName>
        <fullName evidence="1">DUF3027 domain-containing protein</fullName>
    </submittedName>
</protein>
<evidence type="ECO:0000313" key="1">
    <source>
        <dbReference type="EMBL" id="MFB9074013.1"/>
    </source>
</evidence>
<dbReference type="InterPro" id="IPR021391">
    <property type="entry name" value="DUF3027"/>
</dbReference>
<dbReference type="Proteomes" id="UP001589575">
    <property type="component" value="Unassembled WGS sequence"/>
</dbReference>
<gene>
    <name evidence="1" type="ORF">ACFFX0_23590</name>
</gene>
<name>A0ABV5G4Z6_9MICC</name>
<accession>A0ABV5G4Z6</accession>
<keyword evidence="2" id="KW-1185">Reference proteome</keyword>
<dbReference type="Pfam" id="PF11228">
    <property type="entry name" value="DUF3027"/>
    <property type="match status" value="1"/>
</dbReference>
<comment type="caution">
    <text evidence="1">The sequence shown here is derived from an EMBL/GenBank/DDBJ whole genome shotgun (WGS) entry which is preliminary data.</text>
</comment>
<proteinExistence type="predicted"/>
<sequence length="202" mass="21472">MNLKPETSAPEDAVADPTDESLAAGADGAAAAETVQSAGRSVRIPPKPTRAPRKRTPKLDDLLAAAVDEARAALEGLAEDGDIGEHVGTVADDDRLVTHRFAATLSGYGGWEWFATLSRAPRSKVVTVCETGLLPGATAILAPDWLPWSERVSQEEKIRLDAIAAGEDPEKAVARAQGELQDEQDQQDQQEEPRDEDSAPQG</sequence>
<organism evidence="1 2">
    <name type="scientific">Citricoccus parietis</name>
    <dbReference type="NCBI Taxonomy" id="592307"/>
    <lineage>
        <taxon>Bacteria</taxon>
        <taxon>Bacillati</taxon>
        <taxon>Actinomycetota</taxon>
        <taxon>Actinomycetes</taxon>
        <taxon>Micrococcales</taxon>
        <taxon>Micrococcaceae</taxon>
        <taxon>Citricoccus</taxon>
    </lineage>
</organism>
<reference evidence="1 2" key="1">
    <citation type="submission" date="2024-09" db="EMBL/GenBank/DDBJ databases">
        <authorList>
            <person name="Sun Q."/>
            <person name="Mori K."/>
        </authorList>
    </citation>
    <scope>NUCLEOTIDE SEQUENCE [LARGE SCALE GENOMIC DNA]</scope>
    <source>
        <strain evidence="1 2">CCM 7609</strain>
    </source>
</reference>
<dbReference type="EMBL" id="JBHMFI010000001">
    <property type="protein sequence ID" value="MFB9074013.1"/>
    <property type="molecule type" value="Genomic_DNA"/>
</dbReference>
<evidence type="ECO:0000313" key="2">
    <source>
        <dbReference type="Proteomes" id="UP001589575"/>
    </source>
</evidence>